<dbReference type="KEGG" id="dov:DSCO28_65800"/>
<gene>
    <name evidence="1" type="ORF">DSCO28_65800</name>
</gene>
<sequence length="282" mass="31619">MLDIIDKGRRVRIYTQMNDIGDPKNNQLLFPAKVASKLNLTTKQMHRRLIDLLLRVKRFEVYDPDYTVVQDKAYQQWGPEEADIRIDCLVTDARQKVIDIRPYRKVRTQVKVSLHMVNVLTGAILFDSDVAVEGVWGDVQGQGTLIPPNVPLESESVQTSLGGDYERALTKAFDAAVERIDQIMRPVGRVTFVAGNSISMFGGIQHGFQGGDEIVVFRAHRKDMGDGYERLIGVQPIARARCDGVGSDLSQCTVLRIEPSQQPMDGDYAVLTDESARGMRNR</sequence>
<organism evidence="1 2">
    <name type="scientific">Desulfosarcina ovata subsp. sediminis</name>
    <dbReference type="NCBI Taxonomy" id="885957"/>
    <lineage>
        <taxon>Bacteria</taxon>
        <taxon>Pseudomonadati</taxon>
        <taxon>Thermodesulfobacteriota</taxon>
        <taxon>Desulfobacteria</taxon>
        <taxon>Desulfobacterales</taxon>
        <taxon>Desulfosarcinaceae</taxon>
        <taxon>Desulfosarcina</taxon>
    </lineage>
</organism>
<evidence type="ECO:0000313" key="1">
    <source>
        <dbReference type="EMBL" id="BBO86014.1"/>
    </source>
</evidence>
<reference evidence="1 2" key="1">
    <citation type="submission" date="2019-11" db="EMBL/GenBank/DDBJ databases">
        <title>Comparative genomics of hydrocarbon-degrading Desulfosarcina strains.</title>
        <authorList>
            <person name="Watanabe M."/>
            <person name="Kojima H."/>
            <person name="Fukui M."/>
        </authorList>
    </citation>
    <scope>NUCLEOTIDE SEQUENCE [LARGE SCALE GENOMIC DNA]</scope>
    <source>
        <strain evidence="1 2">28bB2T</strain>
    </source>
</reference>
<name>A0A5K8A0U9_9BACT</name>
<dbReference type="Proteomes" id="UP000425960">
    <property type="component" value="Chromosome"/>
</dbReference>
<proteinExistence type="predicted"/>
<protein>
    <submittedName>
        <fullName evidence="1">Uncharacterized protein</fullName>
    </submittedName>
</protein>
<evidence type="ECO:0000313" key="2">
    <source>
        <dbReference type="Proteomes" id="UP000425960"/>
    </source>
</evidence>
<dbReference type="AlphaFoldDB" id="A0A5K8A0U9"/>
<dbReference type="EMBL" id="AP021876">
    <property type="protein sequence ID" value="BBO86014.1"/>
    <property type="molecule type" value="Genomic_DNA"/>
</dbReference>
<accession>A0A5K8A0U9</accession>